<keyword evidence="5 10" id="KW-1003">Cell membrane</keyword>
<evidence type="ECO:0000256" key="1">
    <source>
        <dbReference type="ARBA" id="ARBA00004651"/>
    </source>
</evidence>
<evidence type="ECO:0000256" key="5">
    <source>
        <dbReference type="ARBA" id="ARBA00022475"/>
    </source>
</evidence>
<feature type="transmembrane region" description="Helical" evidence="9">
    <location>
        <begin position="212"/>
        <end position="237"/>
    </location>
</feature>
<comment type="similarity">
    <text evidence="9">Belongs to the binding-protein-dependent transport system permease family.</text>
</comment>
<dbReference type="RefSeq" id="WP_257767290.1">
    <property type="nucleotide sequence ID" value="NZ_CP102480.1"/>
</dbReference>
<dbReference type="Pfam" id="PF00528">
    <property type="entry name" value="BPD_transp_1"/>
    <property type="match status" value="1"/>
</dbReference>
<evidence type="ECO:0000256" key="7">
    <source>
        <dbReference type="ARBA" id="ARBA00022989"/>
    </source>
</evidence>
<evidence type="ECO:0000256" key="2">
    <source>
        <dbReference type="ARBA" id="ARBA00011557"/>
    </source>
</evidence>
<evidence type="ECO:0000256" key="6">
    <source>
        <dbReference type="ARBA" id="ARBA00022692"/>
    </source>
</evidence>
<gene>
    <name evidence="10" type="primary">ugpE</name>
    <name evidence="12" type="ORF">NUH88_15410</name>
</gene>
<feature type="transmembrane region" description="Helical" evidence="9">
    <location>
        <begin position="170"/>
        <end position="191"/>
    </location>
</feature>
<feature type="transmembrane region" description="Helical" evidence="9">
    <location>
        <begin position="12"/>
        <end position="36"/>
    </location>
</feature>
<protein>
    <recommendedName>
        <fullName evidence="3 10">sn-glycerol-3-phosphate transport system permease protein UgpE</fullName>
    </recommendedName>
</protein>
<keyword evidence="6 9" id="KW-0812">Transmembrane</keyword>
<dbReference type="KEGG" id="naci:NUH88_15410"/>
<reference evidence="12" key="1">
    <citation type="submission" date="2022-08" db="EMBL/GenBank/DDBJ databases">
        <title>Nisaea acidiphila sp. nov., isolated from a marine algal debris and emended description of the genus Nisaea Urios et al. 2008.</title>
        <authorList>
            <person name="Kwon K."/>
        </authorList>
    </citation>
    <scope>NUCLEOTIDE SEQUENCE</scope>
    <source>
        <strain evidence="12">MEBiC11861</strain>
    </source>
</reference>
<dbReference type="AlphaFoldDB" id="A0A9J7AR16"/>
<dbReference type="Proteomes" id="UP001060336">
    <property type="component" value="Chromosome"/>
</dbReference>
<keyword evidence="7 9" id="KW-1133">Transmembrane helix</keyword>
<keyword evidence="4 9" id="KW-0813">Transport</keyword>
<proteinExistence type="inferred from homology"/>
<evidence type="ECO:0000256" key="4">
    <source>
        <dbReference type="ARBA" id="ARBA00022448"/>
    </source>
</evidence>
<evidence type="ECO:0000259" key="11">
    <source>
        <dbReference type="PROSITE" id="PS50928"/>
    </source>
</evidence>
<name>A0A9J7AR16_9PROT</name>
<dbReference type="Gene3D" id="1.10.3720.10">
    <property type="entry name" value="MetI-like"/>
    <property type="match status" value="1"/>
</dbReference>
<feature type="domain" description="ABC transmembrane type-1" evidence="11">
    <location>
        <begin position="71"/>
        <end position="293"/>
    </location>
</feature>
<evidence type="ECO:0000313" key="13">
    <source>
        <dbReference type="Proteomes" id="UP001060336"/>
    </source>
</evidence>
<comment type="function">
    <text evidence="10">Part of the ABC transporter complex UgpBAEC involved in sn-glycerol-3-phosphate (G3P) import. Probably responsible for the translocation of the substrate across the membrane.</text>
</comment>
<organism evidence="12 13">
    <name type="scientific">Nisaea acidiphila</name>
    <dbReference type="NCBI Taxonomy" id="1862145"/>
    <lineage>
        <taxon>Bacteria</taxon>
        <taxon>Pseudomonadati</taxon>
        <taxon>Pseudomonadota</taxon>
        <taxon>Alphaproteobacteria</taxon>
        <taxon>Rhodospirillales</taxon>
        <taxon>Thalassobaculaceae</taxon>
        <taxon>Nisaea</taxon>
    </lineage>
</organism>
<dbReference type="SUPFAM" id="SSF161098">
    <property type="entry name" value="MetI-like"/>
    <property type="match status" value="1"/>
</dbReference>
<dbReference type="GO" id="GO:0005886">
    <property type="term" value="C:plasma membrane"/>
    <property type="evidence" value="ECO:0007669"/>
    <property type="project" value="UniProtKB-SubCell"/>
</dbReference>
<dbReference type="GO" id="GO:0055085">
    <property type="term" value="P:transmembrane transport"/>
    <property type="evidence" value="ECO:0007669"/>
    <property type="project" value="InterPro"/>
</dbReference>
<dbReference type="InterPro" id="IPR000515">
    <property type="entry name" value="MetI-like"/>
</dbReference>
<feature type="transmembrane region" description="Helical" evidence="9">
    <location>
        <begin position="75"/>
        <end position="99"/>
    </location>
</feature>
<evidence type="ECO:0000256" key="3">
    <source>
        <dbReference type="ARBA" id="ARBA00020515"/>
    </source>
</evidence>
<dbReference type="CDD" id="cd06261">
    <property type="entry name" value="TM_PBP2"/>
    <property type="match status" value="1"/>
</dbReference>
<keyword evidence="13" id="KW-1185">Reference proteome</keyword>
<dbReference type="PANTHER" id="PTHR43744">
    <property type="entry name" value="ABC TRANSPORTER PERMEASE PROTEIN MG189-RELATED-RELATED"/>
    <property type="match status" value="1"/>
</dbReference>
<dbReference type="PANTHER" id="PTHR43744:SF8">
    <property type="entry name" value="SN-GLYCEROL-3-PHOSPHATE TRANSPORT SYSTEM PERMEASE PROTEIN UGPE"/>
    <property type="match status" value="1"/>
</dbReference>
<dbReference type="InterPro" id="IPR035906">
    <property type="entry name" value="MetI-like_sf"/>
</dbReference>
<feature type="transmembrane region" description="Helical" evidence="9">
    <location>
        <begin position="272"/>
        <end position="293"/>
    </location>
</feature>
<feature type="transmembrane region" description="Helical" evidence="9">
    <location>
        <begin position="106"/>
        <end position="124"/>
    </location>
</feature>
<accession>A0A9J7AR16</accession>
<evidence type="ECO:0000256" key="10">
    <source>
        <dbReference type="RuleBase" id="RU363056"/>
    </source>
</evidence>
<dbReference type="PROSITE" id="PS50928">
    <property type="entry name" value="ABC_TM1"/>
    <property type="match status" value="1"/>
</dbReference>
<dbReference type="EMBL" id="CP102480">
    <property type="protein sequence ID" value="UUX48788.1"/>
    <property type="molecule type" value="Genomic_DNA"/>
</dbReference>
<evidence type="ECO:0000256" key="8">
    <source>
        <dbReference type="ARBA" id="ARBA00023136"/>
    </source>
</evidence>
<keyword evidence="10" id="KW-0997">Cell inner membrane</keyword>
<keyword evidence="8 9" id="KW-0472">Membrane</keyword>
<comment type="subunit">
    <text evidence="2 10">The complex is composed of two ATP-binding proteins (UgpC), two transmembrane proteins (UgpA and UgpE) and a solute-binding protein (UgpB).</text>
</comment>
<evidence type="ECO:0000256" key="9">
    <source>
        <dbReference type="RuleBase" id="RU363032"/>
    </source>
</evidence>
<evidence type="ECO:0000313" key="12">
    <source>
        <dbReference type="EMBL" id="UUX48788.1"/>
    </source>
</evidence>
<comment type="subcellular location">
    <subcellularLocation>
        <location evidence="10">Cell inner membrane</location>
        <topology evidence="10">Multi-pass membrane protein</topology>
    </subcellularLocation>
    <subcellularLocation>
        <location evidence="1 9">Cell membrane</location>
        <topology evidence="1 9">Multi-pass membrane protein</topology>
    </subcellularLocation>
</comment>
<sequence length="306" mass="33756">MTERTPILDILTHVFLILGILVTGFPIYVALVAATLTPQEVNGLPMPMFFGDQLLVNLQETWSRADLGLQLFNSAVQAIGITIGKVAISILSAFAIVYFDFRFKMTAFWIIFMSLMLPIEVRIVPTYEVAANALTPFIWLGEVLGLDDLASWIAGERVSFDVKVSLLNSYAGLIFPLIASATATFLFRQFFLTVPNEMCEAAKVDGAGPMRFLADILLPLSRTNIAALCVILFIYGWNQYLWPLLVTTDPSYSTVVIGIAKLMPSPEAVPEWNLAMTAALIAMAPPVLVVVFLQRLFVRGLVESEK</sequence>